<dbReference type="GO" id="GO:0005615">
    <property type="term" value="C:extracellular space"/>
    <property type="evidence" value="ECO:0007669"/>
    <property type="project" value="TreeGrafter"/>
</dbReference>
<evidence type="ECO:0000256" key="2">
    <source>
        <dbReference type="PROSITE-ProRule" id="PRU00497"/>
    </source>
</evidence>
<dbReference type="GO" id="GO:0042302">
    <property type="term" value="F:structural constituent of cuticle"/>
    <property type="evidence" value="ECO:0007669"/>
    <property type="project" value="UniProtKB-UniRule"/>
</dbReference>
<evidence type="ECO:0000313" key="4">
    <source>
        <dbReference type="Proteomes" id="UP001162162"/>
    </source>
</evidence>
<evidence type="ECO:0000313" key="3">
    <source>
        <dbReference type="EMBL" id="KAJ8945656.1"/>
    </source>
</evidence>
<dbReference type="PANTHER" id="PTHR12236">
    <property type="entry name" value="STRUCTURAL CONTITUENT OF CUTICLE"/>
    <property type="match status" value="1"/>
</dbReference>
<keyword evidence="4" id="KW-1185">Reference proteome</keyword>
<accession>A0AAV8Y343</accession>
<keyword evidence="1 2" id="KW-0193">Cuticle</keyword>
<evidence type="ECO:0000256" key="1">
    <source>
        <dbReference type="ARBA" id="ARBA00022460"/>
    </source>
</evidence>
<comment type="caution">
    <text evidence="3">The sequence shown here is derived from an EMBL/GenBank/DDBJ whole genome shotgun (WGS) entry which is preliminary data.</text>
</comment>
<organism evidence="3 4">
    <name type="scientific">Aromia moschata</name>
    <dbReference type="NCBI Taxonomy" id="1265417"/>
    <lineage>
        <taxon>Eukaryota</taxon>
        <taxon>Metazoa</taxon>
        <taxon>Ecdysozoa</taxon>
        <taxon>Arthropoda</taxon>
        <taxon>Hexapoda</taxon>
        <taxon>Insecta</taxon>
        <taxon>Pterygota</taxon>
        <taxon>Neoptera</taxon>
        <taxon>Endopterygota</taxon>
        <taxon>Coleoptera</taxon>
        <taxon>Polyphaga</taxon>
        <taxon>Cucujiformia</taxon>
        <taxon>Chrysomeloidea</taxon>
        <taxon>Cerambycidae</taxon>
        <taxon>Cerambycinae</taxon>
        <taxon>Callichromatini</taxon>
        <taxon>Aromia</taxon>
    </lineage>
</organism>
<protein>
    <submittedName>
        <fullName evidence="3">Uncharacterized protein</fullName>
    </submittedName>
</protein>
<dbReference type="PROSITE" id="PS00233">
    <property type="entry name" value="CHIT_BIND_RR_1"/>
    <property type="match status" value="1"/>
</dbReference>
<dbReference type="InterPro" id="IPR051217">
    <property type="entry name" value="Insect_Cuticle_Struc_Prot"/>
</dbReference>
<dbReference type="InterPro" id="IPR000618">
    <property type="entry name" value="Insect_cuticle"/>
</dbReference>
<dbReference type="GO" id="GO:0031012">
    <property type="term" value="C:extracellular matrix"/>
    <property type="evidence" value="ECO:0007669"/>
    <property type="project" value="TreeGrafter"/>
</dbReference>
<gene>
    <name evidence="3" type="ORF">NQ318_012374</name>
</gene>
<dbReference type="PROSITE" id="PS51155">
    <property type="entry name" value="CHIT_BIND_RR_2"/>
    <property type="match status" value="1"/>
</dbReference>
<dbReference type="Proteomes" id="UP001162162">
    <property type="component" value="Unassembled WGS sequence"/>
</dbReference>
<reference evidence="3" key="1">
    <citation type="journal article" date="2023" name="Insect Mol. Biol.">
        <title>Genome sequencing provides insights into the evolution of gene families encoding plant cell wall-degrading enzymes in longhorned beetles.</title>
        <authorList>
            <person name="Shin N.R."/>
            <person name="Okamura Y."/>
            <person name="Kirsch R."/>
            <person name="Pauchet Y."/>
        </authorList>
    </citation>
    <scope>NUCLEOTIDE SEQUENCE</scope>
    <source>
        <strain evidence="3">AMC_N1</strain>
    </source>
</reference>
<name>A0AAV8Y343_9CUCU</name>
<dbReference type="AlphaFoldDB" id="A0AAV8Y343"/>
<dbReference type="EMBL" id="JAPWTK010000211">
    <property type="protein sequence ID" value="KAJ8945656.1"/>
    <property type="molecule type" value="Genomic_DNA"/>
</dbReference>
<dbReference type="InterPro" id="IPR031311">
    <property type="entry name" value="CHIT_BIND_RR_consensus"/>
</dbReference>
<proteinExistence type="predicted"/>
<sequence>MKRKSKVPAENTHVTTISILLAAVITSKSIVSSTVSHRKLCKNFKFHHQTLEFTTLAPLQVLLVVAMCMTSARAVGSKSGWEGGSSKVPVSYNFDYGVDNPQTNDYKSHYERREGDHVVGAYEVMEADGTKRVVKYKAGPGTGFEATVERVGHAAQPAVSSNGGHQVGYGGDKGSYGSGYEGYGGYSGLGGVGGGSYMGTTGWNSPGHDFGGGFGSGYGDFKGMGYGGYGGIGLGHGGYGGSGGYGANDGFAFETNSVTTESTVLEAAVSTCVFTESLEVTIASSDTFETISVDTRESVADVSSFDTSKSDVAMEATEARSIDTSSLQASKTGAESSTSYMTACAMTNASKAYASLANAFKSRSEMTNASMSAIA</sequence>
<dbReference type="PANTHER" id="PTHR12236:SF96">
    <property type="entry name" value="PUPAL CUTICLE PROTEIN EDG-84A-LIKE PROTEIN"/>
    <property type="match status" value="1"/>
</dbReference>